<sequence length="498" mass="50865">MLDVQLGEVLGEAHAGVEETLGLVAGFDDALGHGFARVGEDAAAALTAMAGALAAGPLGDRFAEAVEKVAAGSVGDADLAVLAGGRAALFGATHDALLSRLDTALGRTRPTWDSAPNTPGTAAPNTLDAAAPAATGPAPATTGAVSGGPGAGGGLDVGEGHLLEGCRAWLRELAIVGWRGVDHDLVSSSDQTIEALLAVPALRGLAVLLDGLAAELRASSPVATMPDLPARRWADLWTRAVLLSQAGPWHGGAEQVSGRLLILGADVHEHATVVRAQVHAIFEPAGGAPARLVRTSVAAAKVDTIAGPAVWRLMAGHPVLLGALAGHLSLDITDMPLLPGGDLVWHDDRARAGEAADPFATARVQLGAALAPPVPPLDRHPVRIAEPVLVEGYEIDGATLDLGGNTLALDLDRLPAVGPLTPELVAASSACLGLMRWDGGRWLLQPIAVRATVKKKPVMVHNGDWAMGPTDPKVVKAEARSGDVVAVLRERAGRLLRK</sequence>
<reference evidence="2" key="1">
    <citation type="submission" date="2020-11" db="EMBL/GenBank/DDBJ databases">
        <title>Whole-genome analyses of Nonomuraea sp. K274.</title>
        <authorList>
            <person name="Veyisoglu A."/>
        </authorList>
    </citation>
    <scope>NUCLEOTIDE SEQUENCE</scope>
    <source>
        <strain evidence="2">K274</strain>
    </source>
</reference>
<evidence type="ECO:0000313" key="2">
    <source>
        <dbReference type="EMBL" id="MBF8190982.1"/>
    </source>
</evidence>
<feature type="compositionally biased region" description="Low complexity" evidence="1">
    <location>
        <begin position="120"/>
        <end position="144"/>
    </location>
</feature>
<gene>
    <name evidence="2" type="ORF">ITP53_35805</name>
</gene>
<accession>A0A931AL34</accession>
<dbReference type="EMBL" id="JADOGI010000142">
    <property type="protein sequence ID" value="MBF8190982.1"/>
    <property type="molecule type" value="Genomic_DNA"/>
</dbReference>
<dbReference type="Proteomes" id="UP000605361">
    <property type="component" value="Unassembled WGS sequence"/>
</dbReference>
<comment type="caution">
    <text evidence="2">The sequence shown here is derived from an EMBL/GenBank/DDBJ whole genome shotgun (WGS) entry which is preliminary data.</text>
</comment>
<proteinExistence type="predicted"/>
<name>A0A931AL34_9ACTN</name>
<dbReference type="RefSeq" id="WP_195899894.1">
    <property type="nucleotide sequence ID" value="NZ_JADOGI010000142.1"/>
</dbReference>
<evidence type="ECO:0000256" key="1">
    <source>
        <dbReference type="SAM" id="MobiDB-lite"/>
    </source>
</evidence>
<protein>
    <submittedName>
        <fullName evidence="2">Uncharacterized protein</fullName>
    </submittedName>
</protein>
<evidence type="ECO:0000313" key="3">
    <source>
        <dbReference type="Proteomes" id="UP000605361"/>
    </source>
</evidence>
<organism evidence="2 3">
    <name type="scientific">Nonomuraea cypriaca</name>
    <dbReference type="NCBI Taxonomy" id="1187855"/>
    <lineage>
        <taxon>Bacteria</taxon>
        <taxon>Bacillati</taxon>
        <taxon>Actinomycetota</taxon>
        <taxon>Actinomycetes</taxon>
        <taxon>Streptosporangiales</taxon>
        <taxon>Streptosporangiaceae</taxon>
        <taxon>Nonomuraea</taxon>
    </lineage>
</organism>
<keyword evidence="3" id="KW-1185">Reference proteome</keyword>
<dbReference type="AlphaFoldDB" id="A0A931AL34"/>
<feature type="region of interest" description="Disordered" evidence="1">
    <location>
        <begin position="108"/>
        <end position="147"/>
    </location>
</feature>